<keyword evidence="4 11" id="KW-0519">Myristate</keyword>
<keyword evidence="1 11" id="KW-1032">Host cell membrane</keyword>
<evidence type="ECO:0000256" key="5">
    <source>
        <dbReference type="ARBA" id="ARBA00022812"/>
    </source>
</evidence>
<comment type="function">
    <text evidence="11">Plays an important role in the cytoplasmic envelopment of tegument proteins and capsids during the assembly and egress processes. Participates also in viral entry at the fusion step probably by regulating the core fusion machinery.</text>
</comment>
<dbReference type="Proteomes" id="UP000098510">
    <property type="component" value="Segment"/>
</dbReference>
<comment type="PTM">
    <text evidence="11">Myristoylation and palmitoylation (probably on one or more of the nearby cysteines at the N-terminus) enable membrane-binding and Golgi apparatus-specific targeting and are essential for efficient packaging.</text>
</comment>
<keyword evidence="3 11" id="KW-0920">Virion tegument</keyword>
<name>Q77Y53_HHV7R</name>
<evidence type="ECO:0000313" key="12">
    <source>
        <dbReference type="EMBL" id="AAC40785.1"/>
    </source>
</evidence>
<evidence type="ECO:0000313" key="13">
    <source>
        <dbReference type="Proteomes" id="UP000098510"/>
    </source>
</evidence>
<evidence type="ECO:0000256" key="8">
    <source>
        <dbReference type="ARBA" id="ARBA00023136"/>
    </source>
</evidence>
<dbReference type="InterPro" id="IPR034705">
    <property type="entry name" value="HSV_CEP3_betahv"/>
</dbReference>
<feature type="initiator methionine" description="Removed; by host" evidence="11">
    <location>
        <position position="1"/>
    </location>
</feature>
<dbReference type="OrthoDB" id="37714at10239"/>
<dbReference type="GO" id="GO:0046760">
    <property type="term" value="P:viral budding from Golgi membrane"/>
    <property type="evidence" value="ECO:0007669"/>
    <property type="project" value="UniProtKB-UniRule"/>
</dbReference>
<dbReference type="GO" id="GO:0044178">
    <property type="term" value="C:host cell Golgi membrane"/>
    <property type="evidence" value="ECO:0007669"/>
    <property type="project" value="UniProtKB-SubCell"/>
</dbReference>
<protein>
    <recommendedName>
        <fullName evidence="11">Cytoplasmic envelopment protein 3</fullName>
    </recommendedName>
</protein>
<dbReference type="RefSeq" id="YP_073811.1">
    <property type="nucleotide sequence ID" value="NC_001716.2"/>
</dbReference>
<evidence type="ECO:0000256" key="11">
    <source>
        <dbReference type="HAMAP-Rule" id="MF_04041"/>
    </source>
</evidence>
<feature type="lipid moiety-binding region" description="N-myristoyl glycine; by host" evidence="11">
    <location>
        <position position="2"/>
    </location>
</feature>
<dbReference type="InterPro" id="IPR020170">
    <property type="entry name" value="Herpes_UL11_megaloV/roseoloV"/>
</dbReference>
<comment type="similarity">
    <text evidence="11">Belongs to the herpesviridae cytoplasmic envelopment protein 3 family.</text>
</comment>
<gene>
    <name evidence="12" type="primary">U71</name>
</gene>
<dbReference type="EMBL" id="AF037218">
    <property type="protein sequence ID" value="AAC40785.1"/>
    <property type="molecule type" value="Genomic_DNA"/>
</dbReference>
<evidence type="ECO:0000256" key="7">
    <source>
        <dbReference type="ARBA" id="ARBA00022870"/>
    </source>
</evidence>
<comment type="subunit">
    <text evidence="11">Interacts with cytoplasmic envelopment protein 2; this interaction is essential for the proper localization of each protein to the assembly complex and thus for the production of infectious virus.</text>
</comment>
<dbReference type="HAMAP" id="MF_04041">
    <property type="entry name" value="HSV_CEP3_betahv"/>
    <property type="match status" value="1"/>
</dbReference>
<comment type="PTM">
    <text evidence="11">Phosphorylated. Phosphorylation does not seem to be required for recycling to the host Golgi apparatus. Packaging is selective for underphosphorylated forms.</text>
</comment>
<organism evidence="12 13">
    <name type="scientific">Human herpesvirus 7 (strain RK)</name>
    <name type="common">HHV-7</name>
    <name type="synonym">Human T lymphotropic virus</name>
    <dbReference type="NCBI Taxonomy" id="262398"/>
    <lineage>
        <taxon>Viruses</taxon>
        <taxon>Duplodnaviria</taxon>
        <taxon>Heunggongvirae</taxon>
        <taxon>Peploviricota</taxon>
        <taxon>Herviviricetes</taxon>
        <taxon>Herpesvirales</taxon>
        <taxon>Orthoherpesviridae</taxon>
        <taxon>Betaherpesvirinae</taxon>
        <taxon>Roseolovirus</taxon>
        <taxon>Roseolovirus humanbeta7</taxon>
        <taxon>Human betaherpesvirus 7</taxon>
    </lineage>
</organism>
<keyword evidence="8 11" id="KW-0472">Membrane</keyword>
<proteinExistence type="inferred from homology"/>
<keyword evidence="10 11" id="KW-0449">Lipoprotein</keyword>
<keyword evidence="5 11" id="KW-1040">Host Golgi apparatus</keyword>
<keyword evidence="7 11" id="KW-1043">Host membrane</keyword>
<keyword evidence="9 11" id="KW-0564">Palmitate</keyword>
<keyword evidence="6 11" id="KW-0946">Virion</keyword>
<sequence length="73" mass="8212">MGSKCCKTIHGGIFSKAEDTLVDYKGKYINLEKEFSALSDTESEEELQLEKPLLNKQDSSVSLTQKKLENQSK</sequence>
<evidence type="ECO:0000256" key="6">
    <source>
        <dbReference type="ARBA" id="ARBA00022844"/>
    </source>
</evidence>
<keyword evidence="13" id="KW-1185">Reference proteome</keyword>
<dbReference type="GeneID" id="3289529"/>
<evidence type="ECO:0000256" key="9">
    <source>
        <dbReference type="ARBA" id="ARBA00023139"/>
    </source>
</evidence>
<evidence type="ECO:0000256" key="2">
    <source>
        <dbReference type="ARBA" id="ARBA00022553"/>
    </source>
</evidence>
<dbReference type="KEGG" id="vg:3289529"/>
<dbReference type="GO" id="GO:0019033">
    <property type="term" value="C:viral tegument"/>
    <property type="evidence" value="ECO:0007669"/>
    <property type="project" value="UniProtKB-SubCell"/>
</dbReference>
<comment type="subcellular location">
    <subcellularLocation>
        <location evidence="11">Virion tegument</location>
    </subcellularLocation>
    <subcellularLocation>
        <location evidence="11">Virion membrane</location>
        <topology evidence="11">Lipid-anchor</topology>
    </subcellularLocation>
    <subcellularLocation>
        <location evidence="11">Host cell membrane</location>
        <topology evidence="11">Lipid-anchor</topology>
        <orientation evidence="11">Cytoplasmic side</orientation>
    </subcellularLocation>
    <subcellularLocation>
        <location evidence="11">Host Golgi apparatus membrane</location>
        <topology evidence="11">Lipid-anchor</topology>
        <orientation evidence="11">Cytoplasmic side</orientation>
    </subcellularLocation>
    <text evidence="11">Virion membrane-associated tegument protein. Associates with host membrane lipids rafts. During virion morphogenesis, this protein probably accumulates in the endosomes and trans-Golgi where secondary envelopment occurs. It is probably transported to the cell surface from where it is endocytosed and directed to the trans-Golgi network (TGN).</text>
</comment>
<organismHost>
    <name type="scientific">Homo sapiens</name>
    <name type="common">Human</name>
    <dbReference type="NCBI Taxonomy" id="9606"/>
</organismHost>
<evidence type="ECO:0000256" key="10">
    <source>
        <dbReference type="ARBA" id="ARBA00023288"/>
    </source>
</evidence>
<evidence type="ECO:0000256" key="1">
    <source>
        <dbReference type="ARBA" id="ARBA00022511"/>
    </source>
</evidence>
<dbReference type="GO" id="GO:0055036">
    <property type="term" value="C:virion membrane"/>
    <property type="evidence" value="ECO:0007669"/>
    <property type="project" value="UniProtKB-SubCell"/>
</dbReference>
<dbReference type="Pfam" id="PF17474">
    <property type="entry name" value="U71"/>
    <property type="match status" value="1"/>
</dbReference>
<evidence type="ECO:0000256" key="3">
    <source>
        <dbReference type="ARBA" id="ARBA00022580"/>
    </source>
</evidence>
<accession>Q77Y53</accession>
<evidence type="ECO:0000256" key="4">
    <source>
        <dbReference type="ARBA" id="ARBA00022707"/>
    </source>
</evidence>
<reference evidence="12 13" key="1">
    <citation type="journal article" date="1998" name="Virology">
        <title>The DNA sequence of the RK strain of human herpesvirus 7.</title>
        <authorList>
            <person name="Megaw A.G."/>
            <person name="Rapaport D."/>
            <person name="Avidor B."/>
            <person name="Frenkel N."/>
            <person name="Davison A.J."/>
        </authorList>
    </citation>
    <scope>NUCLEOTIDE SEQUENCE [LARGE SCALE GENOMIC DNA]</scope>
    <source>
        <strain evidence="12 13">RK</strain>
    </source>
</reference>
<keyword evidence="2 11" id="KW-0597">Phosphoprotein</keyword>
<dbReference type="GO" id="GO:0020002">
    <property type="term" value="C:host cell plasma membrane"/>
    <property type="evidence" value="ECO:0007669"/>
    <property type="project" value="UniProtKB-SubCell"/>
</dbReference>